<keyword evidence="3" id="KW-1185">Reference proteome</keyword>
<evidence type="ECO:0008006" key="4">
    <source>
        <dbReference type="Google" id="ProtNLM"/>
    </source>
</evidence>
<gene>
    <name evidence="2" type="ORF">CKO25_02370</name>
</gene>
<dbReference type="EMBL" id="NRSD01000001">
    <property type="protein sequence ID" value="MBK1643520.1"/>
    <property type="molecule type" value="Genomic_DNA"/>
</dbReference>
<evidence type="ECO:0000313" key="3">
    <source>
        <dbReference type="Proteomes" id="UP001138802"/>
    </source>
</evidence>
<comment type="caution">
    <text evidence="2">The sequence shown here is derived from an EMBL/GenBank/DDBJ whole genome shotgun (WGS) entry which is preliminary data.</text>
</comment>
<feature type="signal peptide" evidence="1">
    <location>
        <begin position="1"/>
        <end position="22"/>
    </location>
</feature>
<reference evidence="2 3" key="1">
    <citation type="journal article" date="2020" name="Microorganisms">
        <title>Osmotic Adaptation and Compatible Solute Biosynthesis of Phototrophic Bacteria as Revealed from Genome Analyses.</title>
        <authorList>
            <person name="Imhoff J.F."/>
            <person name="Rahn T."/>
            <person name="Kunzel S."/>
            <person name="Keller A."/>
            <person name="Neulinger S.C."/>
        </authorList>
    </citation>
    <scope>NUCLEOTIDE SEQUENCE [LARGE SCALE GENOMIC DNA]</scope>
    <source>
        <strain evidence="2 3">DSM 21303</strain>
    </source>
</reference>
<protein>
    <recommendedName>
        <fullName evidence="4">DUF2059 domain-containing protein</fullName>
    </recommendedName>
</protein>
<evidence type="ECO:0000256" key="1">
    <source>
        <dbReference type="SAM" id="SignalP"/>
    </source>
</evidence>
<dbReference type="Proteomes" id="UP001138802">
    <property type="component" value="Unassembled WGS sequence"/>
</dbReference>
<accession>A0A9X1B7Y9</accession>
<evidence type="ECO:0000313" key="2">
    <source>
        <dbReference type="EMBL" id="MBK1643520.1"/>
    </source>
</evidence>
<sequence>MKDRVTLILALSLLLFSSHSLALSTVEIDRFIASYSEISPLIAARMDDEDEDEDDASTDEGAFIKQRLIEAVAGQSELVAIIEAHGFPSVESWADTSSRVIMAMIAVESAAGMESFASEMEILREEAQDDPSALEEIEQFEQAVMAHQASLQVPQADLDAIQPYLPALRDLFDWDDDEEFEDN</sequence>
<keyword evidence="1" id="KW-0732">Signal</keyword>
<feature type="chain" id="PRO_5040882925" description="DUF2059 domain-containing protein" evidence="1">
    <location>
        <begin position="23"/>
        <end position="183"/>
    </location>
</feature>
<name>A0A9X1B7Y9_9GAMM</name>
<dbReference type="AlphaFoldDB" id="A0A9X1B7Y9"/>
<proteinExistence type="predicted"/>
<dbReference type="RefSeq" id="WP_200386277.1">
    <property type="nucleotide sequence ID" value="NZ_NRSD01000001.1"/>
</dbReference>
<organism evidence="2 3">
    <name type="scientific">Thiocapsa imhoffii</name>
    <dbReference type="NCBI Taxonomy" id="382777"/>
    <lineage>
        <taxon>Bacteria</taxon>
        <taxon>Pseudomonadati</taxon>
        <taxon>Pseudomonadota</taxon>
        <taxon>Gammaproteobacteria</taxon>
        <taxon>Chromatiales</taxon>
        <taxon>Chromatiaceae</taxon>
        <taxon>Thiocapsa</taxon>
    </lineage>
</organism>